<dbReference type="HOGENOM" id="CLU_1662082_0_0_1"/>
<reference evidence="1 2" key="1">
    <citation type="journal article" date="2010" name="Nature">
        <title>Perigord black truffle genome uncovers evolutionary origins and mechanisms of symbiosis.</title>
        <authorList>
            <person name="Martin F."/>
            <person name="Kohler A."/>
            <person name="Murat C."/>
            <person name="Balestrini R."/>
            <person name="Coutinho P.M."/>
            <person name="Jaillon O."/>
            <person name="Montanini B."/>
            <person name="Morin E."/>
            <person name="Noel B."/>
            <person name="Percudani R."/>
            <person name="Porcel B."/>
            <person name="Rubini A."/>
            <person name="Amicucci A."/>
            <person name="Amselem J."/>
            <person name="Anthouard V."/>
            <person name="Arcioni S."/>
            <person name="Artiguenave F."/>
            <person name="Aury J.M."/>
            <person name="Ballario P."/>
            <person name="Bolchi A."/>
            <person name="Brenna A."/>
            <person name="Brun A."/>
            <person name="Buee M."/>
            <person name="Cantarel B."/>
            <person name="Chevalier G."/>
            <person name="Couloux A."/>
            <person name="Da Silva C."/>
            <person name="Denoeud F."/>
            <person name="Duplessis S."/>
            <person name="Ghignone S."/>
            <person name="Hilselberger B."/>
            <person name="Iotti M."/>
            <person name="Marcais B."/>
            <person name="Mello A."/>
            <person name="Miranda M."/>
            <person name="Pacioni G."/>
            <person name="Quesneville H."/>
            <person name="Riccioni C."/>
            <person name="Ruotolo R."/>
            <person name="Splivallo R."/>
            <person name="Stocchi V."/>
            <person name="Tisserant E."/>
            <person name="Viscomi A.R."/>
            <person name="Zambonelli A."/>
            <person name="Zampieri E."/>
            <person name="Henrissat B."/>
            <person name="Lebrun M.H."/>
            <person name="Paolocci F."/>
            <person name="Bonfante P."/>
            <person name="Ottonello S."/>
            <person name="Wincker P."/>
        </authorList>
    </citation>
    <scope>NUCLEOTIDE SEQUENCE [LARGE SCALE GENOMIC DNA]</scope>
    <source>
        <strain evidence="1 2">Mel28</strain>
    </source>
</reference>
<sequence length="159" mass="18629">MSVKLLEQWLEQMPFSEWSRTPWRQPEEARQTYTVILGIPGTLPPGTRVLVVLNEQGVRTSASSLKTQCKTHVGMIGIIHPFLFLSRLFFLFFCPDCCCRNRLSCSCMALCERSAVHTSRAPYRLVCYDPARCCLQVLYWHRYIAIRLRFRPLHSFFFF</sequence>
<dbReference type="KEGG" id="tml:GSTUM_00003470001"/>
<gene>
    <name evidence="1" type="ORF">GSTUM_00003470001</name>
</gene>
<organism evidence="1 2">
    <name type="scientific">Tuber melanosporum (strain Mel28)</name>
    <name type="common">Perigord black truffle</name>
    <dbReference type="NCBI Taxonomy" id="656061"/>
    <lineage>
        <taxon>Eukaryota</taxon>
        <taxon>Fungi</taxon>
        <taxon>Dikarya</taxon>
        <taxon>Ascomycota</taxon>
        <taxon>Pezizomycotina</taxon>
        <taxon>Pezizomycetes</taxon>
        <taxon>Pezizales</taxon>
        <taxon>Tuberaceae</taxon>
        <taxon>Tuber</taxon>
    </lineage>
</organism>
<name>D5G9Z7_TUBMM</name>
<proteinExistence type="predicted"/>
<dbReference type="InParanoid" id="D5G9Z7"/>
<dbReference type="EMBL" id="FN430068">
    <property type="protein sequence ID" value="CAZ81340.1"/>
    <property type="molecule type" value="Genomic_DNA"/>
</dbReference>
<evidence type="ECO:0000313" key="1">
    <source>
        <dbReference type="EMBL" id="CAZ81340.1"/>
    </source>
</evidence>
<dbReference type="AlphaFoldDB" id="D5G9Z7"/>
<evidence type="ECO:0000313" key="2">
    <source>
        <dbReference type="Proteomes" id="UP000006911"/>
    </source>
</evidence>
<accession>D5G9Z7</accession>
<protein>
    <submittedName>
        <fullName evidence="1">(Perigord truffle) hypothetical protein</fullName>
    </submittedName>
</protein>
<dbReference type="Proteomes" id="UP000006911">
    <property type="component" value="Unassembled WGS sequence"/>
</dbReference>
<keyword evidence="2" id="KW-1185">Reference proteome</keyword>